<name>A0ABN4RSP8_9BORD</name>
<dbReference type="Proteomes" id="UP000092950">
    <property type="component" value="Chromosome"/>
</dbReference>
<dbReference type="EMBL" id="CP016440">
    <property type="protein sequence ID" value="ANY16577.1"/>
    <property type="molecule type" value="Genomic_DNA"/>
</dbReference>
<gene>
    <name evidence="1" type="ORF">BBN53_12135</name>
</gene>
<reference evidence="1 2" key="1">
    <citation type="submission" date="2016-07" db="EMBL/GenBank/DDBJ databases">
        <title>Complete genome sequences of Bordetella pseudohinzii.</title>
        <authorList>
            <person name="Spilker T."/>
            <person name="Darrah R."/>
            <person name="LiPuma J.J."/>
        </authorList>
    </citation>
    <scope>NUCLEOTIDE SEQUENCE [LARGE SCALE GENOMIC DNA]</scope>
    <source>
        <strain evidence="1 2">HI4681</strain>
    </source>
</reference>
<sequence length="85" mass="9496">MDIRFRAAAAWGLFAFFDPGFHFGQIPHDATRCQIEATREFSAALHFIDGRFSQRNDLPQFLTADGPAKGQNAGLRKLREFPIGG</sequence>
<proteinExistence type="predicted"/>
<keyword evidence="2" id="KW-1185">Reference proteome</keyword>
<accession>A0ABN4RSP8</accession>
<evidence type="ECO:0000313" key="2">
    <source>
        <dbReference type="Proteomes" id="UP000092950"/>
    </source>
</evidence>
<protein>
    <submittedName>
        <fullName evidence="1">Uncharacterized protein</fullName>
    </submittedName>
</protein>
<organism evidence="1 2">
    <name type="scientific">Bordetella pseudohinzii</name>
    <dbReference type="NCBI Taxonomy" id="1331258"/>
    <lineage>
        <taxon>Bacteria</taxon>
        <taxon>Pseudomonadati</taxon>
        <taxon>Pseudomonadota</taxon>
        <taxon>Betaproteobacteria</taxon>
        <taxon>Burkholderiales</taxon>
        <taxon>Alcaligenaceae</taxon>
        <taxon>Bordetella</taxon>
    </lineage>
</organism>
<evidence type="ECO:0000313" key="1">
    <source>
        <dbReference type="EMBL" id="ANY16577.1"/>
    </source>
</evidence>